<dbReference type="Proteomes" id="UP000507470">
    <property type="component" value="Unassembled WGS sequence"/>
</dbReference>
<evidence type="ECO:0000313" key="5">
    <source>
        <dbReference type="Proteomes" id="UP000507470"/>
    </source>
</evidence>
<keyword evidence="1" id="KW-0479">Metal-binding</keyword>
<proteinExistence type="predicted"/>
<dbReference type="GO" id="GO:0003676">
    <property type="term" value="F:nucleic acid binding"/>
    <property type="evidence" value="ECO:0007669"/>
    <property type="project" value="InterPro"/>
</dbReference>
<dbReference type="AlphaFoldDB" id="A0A6J8AZI8"/>
<dbReference type="InterPro" id="IPR036875">
    <property type="entry name" value="Znf_CCHC_sf"/>
</dbReference>
<keyword evidence="1" id="KW-0862">Zinc</keyword>
<keyword evidence="1" id="KW-0863">Zinc-finger</keyword>
<dbReference type="InterPro" id="IPR041588">
    <property type="entry name" value="Integrase_H2C2"/>
</dbReference>
<feature type="domain" description="CCHC-type" evidence="3">
    <location>
        <begin position="36"/>
        <end position="51"/>
    </location>
</feature>
<keyword evidence="5" id="KW-1185">Reference proteome</keyword>
<dbReference type="SUPFAM" id="SSF57756">
    <property type="entry name" value="Retrovirus zinc finger-like domains"/>
    <property type="match status" value="1"/>
</dbReference>
<evidence type="ECO:0000259" key="3">
    <source>
        <dbReference type="PROSITE" id="PS50158"/>
    </source>
</evidence>
<dbReference type="EMBL" id="CACVKT020002188">
    <property type="protein sequence ID" value="CAC5376457.1"/>
    <property type="molecule type" value="Genomic_DNA"/>
</dbReference>
<organism evidence="4 5">
    <name type="scientific">Mytilus coruscus</name>
    <name type="common">Sea mussel</name>
    <dbReference type="NCBI Taxonomy" id="42192"/>
    <lineage>
        <taxon>Eukaryota</taxon>
        <taxon>Metazoa</taxon>
        <taxon>Spiralia</taxon>
        <taxon>Lophotrochozoa</taxon>
        <taxon>Mollusca</taxon>
        <taxon>Bivalvia</taxon>
        <taxon>Autobranchia</taxon>
        <taxon>Pteriomorphia</taxon>
        <taxon>Mytilida</taxon>
        <taxon>Mytiloidea</taxon>
        <taxon>Mytilidae</taxon>
        <taxon>Mytilinae</taxon>
        <taxon>Mytilus</taxon>
    </lineage>
</organism>
<feature type="compositionally biased region" description="Low complexity" evidence="2">
    <location>
        <begin position="1"/>
        <end position="11"/>
    </location>
</feature>
<reference evidence="4 5" key="1">
    <citation type="submission" date="2020-06" db="EMBL/GenBank/DDBJ databases">
        <authorList>
            <person name="Li R."/>
            <person name="Bekaert M."/>
        </authorList>
    </citation>
    <scope>NUCLEOTIDE SEQUENCE [LARGE SCALE GENOMIC DNA]</scope>
    <source>
        <strain evidence="5">wild</strain>
    </source>
</reference>
<feature type="region of interest" description="Disordered" evidence="2">
    <location>
        <begin position="1"/>
        <end position="30"/>
    </location>
</feature>
<protein>
    <recommendedName>
        <fullName evidence="3">CCHC-type domain-containing protein</fullName>
    </recommendedName>
</protein>
<evidence type="ECO:0000256" key="2">
    <source>
        <dbReference type="SAM" id="MobiDB-lite"/>
    </source>
</evidence>
<dbReference type="PROSITE" id="PS50158">
    <property type="entry name" value="ZF_CCHC"/>
    <property type="match status" value="1"/>
</dbReference>
<accession>A0A6J8AZI8</accession>
<name>A0A6J8AZI8_MYTCO</name>
<evidence type="ECO:0000256" key="1">
    <source>
        <dbReference type="PROSITE-ProRule" id="PRU00047"/>
    </source>
</evidence>
<dbReference type="FunFam" id="1.10.340.70:FF:000001">
    <property type="entry name" value="Retrovirus-related Pol polyprotein from transposon gypsy-like Protein"/>
    <property type="match status" value="1"/>
</dbReference>
<sequence>MKKIINSISIKTTADRQRSPSPRGRSPNRDLREIQCYTCKEMGHYISQCQKKSWSAMRRNRSPSQNNKLREAAQVTLMSEDFAKKVKLPVIFKGSLMLKGTGKDNSIKARLDFLKQLDSVINLSDLSITIKGEKHLINEVKAEKSSFKVCRITLDETLIVPPNSTVRLPVNLSEEFGNEVAICSSRSLNGQIMLNILTKADFRHPLVLKDGILCYKLDPVHSRLLLVVPRSLKHQLLENCHDIKLSGHFGQAKTIERLKQSYIWYRLHEDTRNYVKSNKIENIKPNGPLGPFHSGIAHGHPGTIT</sequence>
<dbReference type="Pfam" id="PF00098">
    <property type="entry name" value="zf-CCHC"/>
    <property type="match status" value="1"/>
</dbReference>
<gene>
    <name evidence="4" type="ORF">MCOR_13101</name>
</gene>
<dbReference type="Pfam" id="PF17921">
    <property type="entry name" value="Integrase_H2C2"/>
    <property type="match status" value="1"/>
</dbReference>
<dbReference type="Gene3D" id="1.10.340.70">
    <property type="match status" value="1"/>
</dbReference>
<dbReference type="SMART" id="SM00343">
    <property type="entry name" value="ZnF_C2HC"/>
    <property type="match status" value="1"/>
</dbReference>
<dbReference type="Gene3D" id="4.10.60.10">
    <property type="entry name" value="Zinc finger, CCHC-type"/>
    <property type="match status" value="1"/>
</dbReference>
<dbReference type="GO" id="GO:0008270">
    <property type="term" value="F:zinc ion binding"/>
    <property type="evidence" value="ECO:0007669"/>
    <property type="project" value="UniProtKB-KW"/>
</dbReference>
<dbReference type="OrthoDB" id="6100086at2759"/>
<dbReference type="InterPro" id="IPR001878">
    <property type="entry name" value="Znf_CCHC"/>
</dbReference>
<evidence type="ECO:0000313" key="4">
    <source>
        <dbReference type="EMBL" id="CAC5376457.1"/>
    </source>
</evidence>